<reference evidence="1 2" key="1">
    <citation type="submission" date="2017-11" db="EMBL/GenBank/DDBJ databases">
        <title>Evolution of Phototrophy in the Chloroflexi Phylum Driven by Horizontal Gene Transfer.</title>
        <authorList>
            <person name="Ward L.M."/>
            <person name="Hemp J."/>
            <person name="Shih P.M."/>
            <person name="Mcglynn S.E."/>
            <person name="Fischer W."/>
        </authorList>
    </citation>
    <scope>NUCLEOTIDE SEQUENCE [LARGE SCALE GENOMIC DNA]</scope>
    <source>
        <strain evidence="1">JP3_13</strain>
    </source>
</reference>
<proteinExistence type="predicted"/>
<name>A0A2M8P820_9CHLR</name>
<dbReference type="AlphaFoldDB" id="A0A2M8P820"/>
<dbReference type="SUPFAM" id="SSF53756">
    <property type="entry name" value="UDP-Glycosyltransferase/glycogen phosphorylase"/>
    <property type="match status" value="1"/>
</dbReference>
<protein>
    <submittedName>
        <fullName evidence="1">UDP-N-acetylglucosamine--N-acetylmuramyl-(Pentapeptide) pyrophosphoryl-undecaprenol N-acetylglucosamine transferase</fullName>
    </submittedName>
</protein>
<comment type="caution">
    <text evidence="1">The sequence shown here is derived from an EMBL/GenBank/DDBJ whole genome shotgun (WGS) entry which is preliminary data.</text>
</comment>
<feature type="non-terminal residue" evidence="1">
    <location>
        <position position="1"/>
    </location>
</feature>
<dbReference type="EMBL" id="PGTM01000807">
    <property type="protein sequence ID" value="PJF33690.1"/>
    <property type="molecule type" value="Genomic_DNA"/>
</dbReference>
<sequence length="50" mass="5467">VRALLSDPGRLEAMRQAARRAAVPNAAQRIAERLLELAKLTQSLERIGGE</sequence>
<organism evidence="1 2">
    <name type="scientific">Candidatus Thermofonsia Clade 1 bacterium</name>
    <dbReference type="NCBI Taxonomy" id="2364210"/>
    <lineage>
        <taxon>Bacteria</taxon>
        <taxon>Bacillati</taxon>
        <taxon>Chloroflexota</taxon>
        <taxon>Candidatus Thermofontia</taxon>
        <taxon>Candidatus Thermofonsia Clade 1</taxon>
    </lineage>
</organism>
<keyword evidence="1" id="KW-0808">Transferase</keyword>
<evidence type="ECO:0000313" key="2">
    <source>
        <dbReference type="Proteomes" id="UP000229681"/>
    </source>
</evidence>
<dbReference type="GO" id="GO:0016740">
    <property type="term" value="F:transferase activity"/>
    <property type="evidence" value="ECO:0007669"/>
    <property type="project" value="UniProtKB-KW"/>
</dbReference>
<accession>A0A2M8P820</accession>
<evidence type="ECO:0000313" key="1">
    <source>
        <dbReference type="EMBL" id="PJF33690.1"/>
    </source>
</evidence>
<gene>
    <name evidence="1" type="ORF">CUN49_17975</name>
</gene>
<dbReference type="Proteomes" id="UP000229681">
    <property type="component" value="Unassembled WGS sequence"/>
</dbReference>